<organism evidence="2 3">
    <name type="scientific">Brochothrix phage A9</name>
    <dbReference type="NCBI Taxonomy" id="857312"/>
    <lineage>
        <taxon>Viruses</taxon>
        <taxon>Duplodnaviria</taxon>
        <taxon>Heunggongvirae</taxon>
        <taxon>Uroviricota</taxon>
        <taxon>Caudoviricetes</taxon>
        <taxon>Herelleviridae</taxon>
        <taxon>Klumppvirus</taxon>
        <taxon>Klumppvirus A9</taxon>
    </lineage>
</organism>
<sequence>MKFVVFSDFHAHRFTEFAQPTETGINTRVQAMLTTLEKVYQIAEEKGADVLFAGDLFHKRGAVDTSIFNLVFNIIAKQTVQTVLLRGNHDSVNNSLYSDSSLVPFSALPNVTVVEKPSVVSVYDAKIVCVPYGDEIAEMKTFIKENDGDILLAHIGVDGSTTGRYSHTLEGAFSVNDLRPKDFKYVALGHYHKRQFLGPTRNVFYVGNTVQTSFSDEGQDKGVMFIDTDIGGEPEFIPIANPAFMTLTEDNLPENIEEVLANNFVRLQASAETVAQLTTSSSDSEDFNLRVEIQKDFTSTARLDIDVNTEPKDITKEWAQEYQPENTKDLLGYVSKAEQALA</sequence>
<dbReference type="InterPro" id="IPR004843">
    <property type="entry name" value="Calcineurin-like_PHP"/>
</dbReference>
<dbReference type="GO" id="GO:0016787">
    <property type="term" value="F:hydrolase activity"/>
    <property type="evidence" value="ECO:0007669"/>
    <property type="project" value="InterPro"/>
</dbReference>
<dbReference type="InterPro" id="IPR029052">
    <property type="entry name" value="Metallo-depent_PP-like"/>
</dbReference>
<evidence type="ECO:0000313" key="3">
    <source>
        <dbReference type="Proteomes" id="UP000000331"/>
    </source>
</evidence>
<dbReference type="GeneID" id="10359146"/>
<evidence type="ECO:0000313" key="2">
    <source>
        <dbReference type="EMBL" id="ADJ53150.1"/>
    </source>
</evidence>
<dbReference type="PANTHER" id="PTHR30337">
    <property type="entry name" value="COMPONENT OF ATP-DEPENDENT DSDNA EXONUCLEASE"/>
    <property type="match status" value="1"/>
</dbReference>
<protein>
    <submittedName>
        <fullName evidence="2">Gp116</fullName>
    </submittedName>
</protein>
<dbReference type="PANTHER" id="PTHR30337:SF0">
    <property type="entry name" value="NUCLEASE SBCCD SUBUNIT D"/>
    <property type="match status" value="1"/>
</dbReference>
<dbReference type="OrthoDB" id="3083at10239"/>
<reference evidence="2 3" key="1">
    <citation type="journal article" date="2010" name="J. Bacteriol.">
        <title>Brochothrix thermosphacta bacteriophages feature heterogeneous and highly mosaic genomes and utilize unique prophage insertion sites.</title>
        <authorList>
            <person name="Kilcher S."/>
            <person name="Loessner M.J."/>
            <person name="Klumpp J."/>
        </authorList>
    </citation>
    <scope>NUCLEOTIDE SEQUENCE [LARGE SCALE GENOMIC DNA]</scope>
</reference>
<dbReference type="InterPro" id="IPR050535">
    <property type="entry name" value="DNA_Repair-Maintenance_Comp"/>
</dbReference>
<feature type="domain" description="Calcineurin-like phosphoesterase" evidence="1">
    <location>
        <begin position="1"/>
        <end position="193"/>
    </location>
</feature>
<dbReference type="Gene3D" id="3.60.21.10">
    <property type="match status" value="1"/>
</dbReference>
<proteinExistence type="predicted"/>
<dbReference type="EMBL" id="HM242243">
    <property type="protein sequence ID" value="ADJ53150.1"/>
    <property type="molecule type" value="Genomic_DNA"/>
</dbReference>
<dbReference type="RefSeq" id="YP_004301449.1">
    <property type="nucleotide sequence ID" value="NC_015253.1"/>
</dbReference>
<evidence type="ECO:0000259" key="1">
    <source>
        <dbReference type="Pfam" id="PF00149"/>
    </source>
</evidence>
<name>D9J0R3_9CAUD</name>
<dbReference type="KEGG" id="vg:10359146"/>
<dbReference type="Proteomes" id="UP000000331">
    <property type="component" value="Segment"/>
</dbReference>
<keyword evidence="3" id="KW-1185">Reference proteome</keyword>
<dbReference type="SUPFAM" id="SSF56300">
    <property type="entry name" value="Metallo-dependent phosphatases"/>
    <property type="match status" value="1"/>
</dbReference>
<accession>D9J0R3</accession>
<dbReference type="Pfam" id="PF00149">
    <property type="entry name" value="Metallophos"/>
    <property type="match status" value="1"/>
</dbReference>